<evidence type="ECO:0000313" key="1">
    <source>
        <dbReference type="EMBL" id="KAJ2808474.1"/>
    </source>
</evidence>
<keyword evidence="2" id="KW-1185">Reference proteome</keyword>
<name>A0ACC1LHC1_9FUNG</name>
<dbReference type="Proteomes" id="UP001140096">
    <property type="component" value="Unassembled WGS sequence"/>
</dbReference>
<reference evidence="1" key="1">
    <citation type="submission" date="2022-07" db="EMBL/GenBank/DDBJ databases">
        <title>Phylogenomic reconstructions and comparative analyses of Kickxellomycotina fungi.</title>
        <authorList>
            <person name="Reynolds N.K."/>
            <person name="Stajich J.E."/>
            <person name="Barry K."/>
            <person name="Grigoriev I.V."/>
            <person name="Crous P."/>
            <person name="Smith M.E."/>
        </authorList>
    </citation>
    <scope>NUCLEOTIDE SEQUENCE</scope>
    <source>
        <strain evidence="1">CBS 102833</strain>
    </source>
</reference>
<dbReference type="EMBL" id="JANBUP010001098">
    <property type="protein sequence ID" value="KAJ2808474.1"/>
    <property type="molecule type" value="Genomic_DNA"/>
</dbReference>
<feature type="non-terminal residue" evidence="1">
    <location>
        <position position="1"/>
    </location>
</feature>
<sequence length="1002" mass="111938">VHNTIVDSKLFKPGDRVGIGASGGKDSTVLAYVMKALNERYNYGLDLYLLSVDEGIAGYRDDSLETVKRNKEQYELPLLIVSYEQLYGWSMDSIVAAVGRKNNCTFCGVFRRQALDRGALMLDLDHIVTGHNADDVAETILMNIFRGDISRLGRCTEIATAGDGYVVRSKPFKYAYEKEIVMYAYLRRLDYFSTECTYSPNAYRGYAREFLKKLERVRPSAILDIIHSGEAMHVAKDVQLASLDRCQRCGYISSNAVCKACVLLEGLERGIPKLGISRTKQDVEAGPRENDLVHFEKLRQDALEMRRTREQSQSCQKSACACVDGDTGLSYAAYFDYKRRNDRQFRRKLQRNRKKAEKTAQKVSNLSLEDINDQALELLNIVLKEKLPESAEDKEQFFLAQVSRGETLCSAGPAGYTEAACRFYQALMVYPNPVELVMIYQKTTPEEVFKLVMAMMAQEVRQKQSRYFDAFPTPDKFVSIKDKNKIGAAKGKKAEDEVVVPNRGLFATKGFEAGEIVYEEDAVVSTLLPCAQNGQFCHHCLKHIPETKDRVEEAQSEFEPAEKVVEEPVVAAEEVIEEVTEEVKAEDTEDKVDEEKTEAEAEIPATDVTEEEEEPKANAEAISAELTPKVASVKASSALSCDKCPEAVYCSEKCRQDAYDGYHQFLCAGSRSATAREFAQLTRESHELAPILIAKFFGLLVDREKKKELARALGVASEATEADKYTTWEHLESMRYLELVPTASDGRILRKLGELMSHSVPGLVEFVTGDRYTMLKGKLDYNAYAVHANADVPKPQGEEVVSDTMRDARGAGAVGTALYLISSHIAHSCDPNAQAVFPEGTDRIAIKTLRPVAKDEELRVSFVDPTLRKGERQKLLKASYRITCTCSKCESEVSEEPVEEPAAEAKSEESAVEAKSEEAVEESVVEAESKEVVEEQAVEAESEEAKIEEVVEAKVEVVVEERAVEVESEEVVGEEGEITEEEGEVSEDEESENYEDEEEDEE</sequence>
<organism evidence="1 2">
    <name type="scientific">Coemansia furcata</name>
    <dbReference type="NCBI Taxonomy" id="417177"/>
    <lineage>
        <taxon>Eukaryota</taxon>
        <taxon>Fungi</taxon>
        <taxon>Fungi incertae sedis</taxon>
        <taxon>Zoopagomycota</taxon>
        <taxon>Kickxellomycotina</taxon>
        <taxon>Kickxellomycetes</taxon>
        <taxon>Kickxellales</taxon>
        <taxon>Kickxellaceae</taxon>
        <taxon>Coemansia</taxon>
    </lineage>
</organism>
<gene>
    <name evidence="1" type="primary">CTU1</name>
    <name evidence="1" type="ORF">H4S07_003418</name>
</gene>
<comment type="caution">
    <text evidence="1">The sequence shown here is derived from an EMBL/GenBank/DDBJ whole genome shotgun (WGS) entry which is preliminary data.</text>
</comment>
<proteinExistence type="predicted"/>
<accession>A0ACC1LHC1</accession>
<evidence type="ECO:0000313" key="2">
    <source>
        <dbReference type="Proteomes" id="UP001140096"/>
    </source>
</evidence>
<protein>
    <submittedName>
        <fullName evidence="1">Cytosolic thiouridylase subunit Ctu1</fullName>
    </submittedName>
</protein>